<evidence type="ECO:0000313" key="2">
    <source>
        <dbReference type="Proteomes" id="UP001596037"/>
    </source>
</evidence>
<keyword evidence="2" id="KW-1185">Reference proteome</keyword>
<protein>
    <submittedName>
        <fullName evidence="1">Plasmid replication initiator TrfA</fullName>
    </submittedName>
</protein>
<gene>
    <name evidence="1" type="primary">trfA</name>
    <name evidence="1" type="ORF">ACFPOE_02040</name>
</gene>
<dbReference type="EMBL" id="JBHSMF010000002">
    <property type="protein sequence ID" value="MFC5496304.1"/>
    <property type="molecule type" value="Genomic_DNA"/>
</dbReference>
<organism evidence="1 2">
    <name type="scientific">Caenimonas terrae</name>
    <dbReference type="NCBI Taxonomy" id="696074"/>
    <lineage>
        <taxon>Bacteria</taxon>
        <taxon>Pseudomonadati</taxon>
        <taxon>Pseudomonadota</taxon>
        <taxon>Betaproteobacteria</taxon>
        <taxon>Burkholderiales</taxon>
        <taxon>Comamonadaceae</taxon>
        <taxon>Caenimonas</taxon>
    </lineage>
</organism>
<sequence length="212" mass="23755">MAGKQRARQGATNLVLVAQPQVTYRGPELRQPDGLVFASLVHMARDVTLDVGVSFHAEDVCRTLFGRYDGNTRRQLRDHIQRLQSGVVAFDTFSIQLCLRFDYPNRGRWSVALDPHIVALFQGNTHVWLDVATRIRLPEGLASWLYGYVRSQSRLIPMKLETLRQQCGSEASPKAFMNGMRLALQQLALEGVVAPGWSLGAGWVRWLKGPNG</sequence>
<reference evidence="2" key="1">
    <citation type="journal article" date="2019" name="Int. J. Syst. Evol. Microbiol.">
        <title>The Global Catalogue of Microorganisms (GCM) 10K type strain sequencing project: providing services to taxonomists for standard genome sequencing and annotation.</title>
        <authorList>
            <consortium name="The Broad Institute Genomics Platform"/>
            <consortium name="The Broad Institute Genome Sequencing Center for Infectious Disease"/>
            <person name="Wu L."/>
            <person name="Ma J."/>
        </authorList>
    </citation>
    <scope>NUCLEOTIDE SEQUENCE [LARGE SCALE GENOMIC DNA]</scope>
    <source>
        <strain evidence="2">CCUG 57401</strain>
    </source>
</reference>
<name>A0ABW0N6M2_9BURK</name>
<accession>A0ABW0N6M2</accession>
<proteinExistence type="predicted"/>
<dbReference type="Pfam" id="PF07042">
    <property type="entry name" value="TrfA"/>
    <property type="match status" value="1"/>
</dbReference>
<dbReference type="InterPro" id="IPR010751">
    <property type="entry name" value="TrfA"/>
</dbReference>
<dbReference type="RefSeq" id="WP_376848330.1">
    <property type="nucleotide sequence ID" value="NZ_JBHSMF010000002.1"/>
</dbReference>
<evidence type="ECO:0000313" key="1">
    <source>
        <dbReference type="EMBL" id="MFC5496304.1"/>
    </source>
</evidence>
<dbReference type="Proteomes" id="UP001596037">
    <property type="component" value="Unassembled WGS sequence"/>
</dbReference>
<comment type="caution">
    <text evidence="1">The sequence shown here is derived from an EMBL/GenBank/DDBJ whole genome shotgun (WGS) entry which is preliminary data.</text>
</comment>